<dbReference type="Pfam" id="PF17678">
    <property type="entry name" value="Glyco_hydro_92N"/>
    <property type="match status" value="1"/>
</dbReference>
<dbReference type="InterPro" id="IPR005887">
    <property type="entry name" value="GH92_a_mannosidase_put"/>
</dbReference>
<dbReference type="PANTHER" id="PTHR12143:SF19">
    <property type="entry name" value="PEPTIDE-N(4)-(N-ACETYL-BETA-GLUCOSAMINYL)ASPARAGINE AMIDASE"/>
    <property type="match status" value="1"/>
</dbReference>
<comment type="caution">
    <text evidence="3">The sequence shown here is derived from an EMBL/GenBank/DDBJ whole genome shotgun (WGS) entry which is preliminary data.</text>
</comment>
<dbReference type="EC" id="3.2.1.-" evidence="3"/>
<gene>
    <name evidence="3" type="ORF">KSW82_12960</name>
</gene>
<dbReference type="AlphaFoldDB" id="A0AAW4N8T9"/>
<feature type="domain" description="Glycosyl hydrolase family 92" evidence="1">
    <location>
        <begin position="665"/>
        <end position="1145"/>
    </location>
</feature>
<dbReference type="GO" id="GO:0016798">
    <property type="term" value="F:hydrolase activity, acting on glycosyl bonds"/>
    <property type="evidence" value="ECO:0007669"/>
    <property type="project" value="UniProtKB-KW"/>
</dbReference>
<dbReference type="InterPro" id="IPR012939">
    <property type="entry name" value="Glyco_hydro_92"/>
</dbReference>
<dbReference type="GO" id="GO:0005829">
    <property type="term" value="C:cytosol"/>
    <property type="evidence" value="ECO:0007669"/>
    <property type="project" value="TreeGrafter"/>
</dbReference>
<dbReference type="InterPro" id="IPR050883">
    <property type="entry name" value="PNGase"/>
</dbReference>
<dbReference type="InterPro" id="IPR041371">
    <property type="entry name" value="GH92_N"/>
</dbReference>
<keyword evidence="3" id="KW-0326">Glycosidase</keyword>
<feature type="domain" description="Glycosyl hydrolase family 92 N-terminal" evidence="2">
    <location>
        <begin position="430"/>
        <end position="659"/>
    </location>
</feature>
<dbReference type="PANTHER" id="PTHR12143">
    <property type="entry name" value="PEPTIDE N-GLYCANASE PNGASE -RELATED"/>
    <property type="match status" value="1"/>
</dbReference>
<dbReference type="RefSeq" id="WP_217744909.1">
    <property type="nucleotide sequence ID" value="NZ_JAHOEI010000063.1"/>
</dbReference>
<dbReference type="GO" id="GO:0006516">
    <property type="term" value="P:glycoprotein catabolic process"/>
    <property type="evidence" value="ECO:0007669"/>
    <property type="project" value="TreeGrafter"/>
</dbReference>
<sequence>MKKVSYLIYLWLVCCLGLQAQSRREMGGIYYAYPVTDDAGTDASAVKAPTGFSPYYISHYGRHGSRWMSRDERYLWIEKQFADDGNLTPHGLQIKGIVKRICENAKGNGGKLTRLGELQHQAIARRMYAHYPQIFAAGHQVKARSSVSDRCAKSMLAFTSQLRSLQPQLHLDVKTDSADMAWIAYESPELKALKKRTKVKAQVSPRRFLQQLFKNSAKIDEPLKLMTEMYGLTSSLQDVGLNFPAYPQEMEDSLNALFTDAEFRAIYEANNLRMNITNGSMATNEDIPARSAISLWQNIETDADAALCSSQSSATLRFGHDTALYRLLSLLFDATLPPAGAREDADQVVLGAETDRMDRVVPMGANLQMIFYKNRKDSVVVKFMLNERDIMLSPVGQVIYGTHYYSWKEWKQEMHQRIHQLEHVRQLYAIQTMGGAGQAIPAVLVPNGQNFWTPQTRDSEQPCVAPYNDKDTQLQGFRCSHWPGGGEKRDYGSFTLAALGGKLRLQPAQRATAFSHQDEVSHPHYYGVQLKDEHLKAEMTALSHTSMIRVTPDKDELVHLVIQPNNDDGQGTIEIDTVNHVVYAYNPAPHVYQGWGKPDDFGGHFVLAYDKDELIDYGVFDEAQAERKGLMMTCKPGIGVWLTFRGKTGKAMEWMSATSFTSHDQAVTNLNAENYMYGGLDFNSMMEYAANLWCERLHTIDVESQDTAKVNRFYTALYRSSFLPHELSDVGELQYGDFAMWDTYRAQLPLYHLLTPMLSGEMMQSLVKMYQDGVWMPVFPTANCGQTEMLGDDASIALADAYVKGIRNFDAVKAYEGMRMNAFSTPYLAKDYRSGKGRRSITSYMTNGYLPVEEGAGSATASTSRTLAYAYDDFAVAQMAKLLLDSCKDATLRQQYQDDYQVLMRRSENWRNVINPLSGWADGRYENGKWAEDKELFSGKSNILGGSACQDTWSVPQNIAGLFEVIHDSKPMDKKEKLIDKEEKKERKAHPQVEVLMSNGKVISRLDRMFDRGWYQHSYSPCHHLAYLYAAAGEPEKTQERVHQILENDSFSGEDATGQRSAWHIFSSLGFYPVCPGTPFYYIGTPAFEKVTLNLENGKRFEISAPASISGSYRVKSLTLNGKPLHDFRLSHQQILNGGKIFFSLF</sequence>
<evidence type="ECO:0000259" key="2">
    <source>
        <dbReference type="Pfam" id="PF17678"/>
    </source>
</evidence>
<reference evidence="3" key="1">
    <citation type="submission" date="2021-06" db="EMBL/GenBank/DDBJ databases">
        <title>Collection of gut derived symbiotic bacterial strains cultured from healthy donors.</title>
        <authorList>
            <person name="Lin H."/>
            <person name="Littmann E."/>
            <person name="Pamer E.G."/>
        </authorList>
    </citation>
    <scope>NUCLEOTIDE SEQUENCE</scope>
    <source>
        <strain evidence="3">MSK.21.74</strain>
    </source>
</reference>
<organism evidence="3 4">
    <name type="scientific">Segatella copri</name>
    <dbReference type="NCBI Taxonomy" id="165179"/>
    <lineage>
        <taxon>Bacteria</taxon>
        <taxon>Pseudomonadati</taxon>
        <taxon>Bacteroidota</taxon>
        <taxon>Bacteroidia</taxon>
        <taxon>Bacteroidales</taxon>
        <taxon>Prevotellaceae</taxon>
        <taxon>Segatella</taxon>
    </lineage>
</organism>
<dbReference type="GO" id="GO:0000224">
    <property type="term" value="F:peptide-N4-(N-acetyl-beta-glucosaminyl)asparagine amidase activity"/>
    <property type="evidence" value="ECO:0007669"/>
    <property type="project" value="TreeGrafter"/>
</dbReference>
<keyword evidence="3" id="KW-0378">Hydrolase</keyword>
<proteinExistence type="predicted"/>
<evidence type="ECO:0000313" key="3">
    <source>
        <dbReference type="EMBL" id="MBV3388645.1"/>
    </source>
</evidence>
<protein>
    <submittedName>
        <fullName evidence="3">GH92 family glycosyl hydrolase</fullName>
        <ecNumber evidence="3">3.2.1.-</ecNumber>
    </submittedName>
</protein>
<dbReference type="NCBIfam" id="TIGR01180">
    <property type="entry name" value="aman2_put"/>
    <property type="match status" value="1"/>
</dbReference>
<evidence type="ECO:0000313" key="4">
    <source>
        <dbReference type="Proteomes" id="UP001196765"/>
    </source>
</evidence>
<evidence type="ECO:0000259" key="1">
    <source>
        <dbReference type="Pfam" id="PF07971"/>
    </source>
</evidence>
<name>A0AAW4N8T9_9BACT</name>
<dbReference type="EMBL" id="JAHOEI010000063">
    <property type="protein sequence ID" value="MBV3388645.1"/>
    <property type="molecule type" value="Genomic_DNA"/>
</dbReference>
<accession>A0AAW4N8T9</accession>
<dbReference type="Pfam" id="PF07971">
    <property type="entry name" value="Glyco_hydro_92"/>
    <property type="match status" value="1"/>
</dbReference>
<dbReference type="Proteomes" id="UP001196765">
    <property type="component" value="Unassembled WGS sequence"/>
</dbReference>